<reference evidence="2 3" key="1">
    <citation type="journal article" date="2021" name="Int. J. Syst. Evol. Microbiol.">
        <title>Salipiger mangrovisoli sp. nov., isolated from mangrove soil and the proposal for the reclassification of Paraphaeobacter pallidus as Salipiger pallidus comb. nov.</title>
        <authorList>
            <person name="Du J."/>
            <person name="Liu Y."/>
            <person name="Pei T."/>
            <person name="Deng M.R."/>
            <person name="Zhu H."/>
        </authorList>
    </citation>
    <scope>NUCLEOTIDE SEQUENCE [LARGE SCALE GENOMIC DNA]</scope>
    <source>
        <strain evidence="2 3">6D45A</strain>
    </source>
</reference>
<dbReference type="Proteomes" id="UP000607796">
    <property type="component" value="Unassembled WGS sequence"/>
</dbReference>
<proteinExistence type="predicted"/>
<name>A0ABR9WYX3_9RHOB</name>
<gene>
    <name evidence="2" type="ORF">IQ782_06285</name>
</gene>
<feature type="transmembrane region" description="Helical" evidence="1">
    <location>
        <begin position="44"/>
        <end position="62"/>
    </location>
</feature>
<dbReference type="EMBL" id="JADFFK010000003">
    <property type="protein sequence ID" value="MBE9636442.1"/>
    <property type="molecule type" value="Genomic_DNA"/>
</dbReference>
<keyword evidence="1" id="KW-1133">Transmembrane helix</keyword>
<dbReference type="RefSeq" id="WP_194133760.1">
    <property type="nucleotide sequence ID" value="NZ_JADFFK010000003.1"/>
</dbReference>
<keyword evidence="3" id="KW-1185">Reference proteome</keyword>
<feature type="transmembrane region" description="Helical" evidence="1">
    <location>
        <begin position="82"/>
        <end position="106"/>
    </location>
</feature>
<organism evidence="2 3">
    <name type="scientific">Salipiger mangrovisoli</name>
    <dbReference type="NCBI Taxonomy" id="2865933"/>
    <lineage>
        <taxon>Bacteria</taxon>
        <taxon>Pseudomonadati</taxon>
        <taxon>Pseudomonadota</taxon>
        <taxon>Alphaproteobacteria</taxon>
        <taxon>Rhodobacterales</taxon>
        <taxon>Roseobacteraceae</taxon>
        <taxon>Salipiger</taxon>
    </lineage>
</organism>
<evidence type="ECO:0000313" key="3">
    <source>
        <dbReference type="Proteomes" id="UP000607796"/>
    </source>
</evidence>
<keyword evidence="1" id="KW-0472">Membrane</keyword>
<evidence type="ECO:0000256" key="1">
    <source>
        <dbReference type="SAM" id="Phobius"/>
    </source>
</evidence>
<sequence>MRAYAVRKVTHADFEARVRRIDPQFATQGAAVAGTPARTSKRPLVSGLCGFLWAGVVIAVARNQPAIEASLLQGSLPEQYHVYIFGAIAALLAVSGVMVMMHLLRVVSRRGSARSNSAGLLAGIAAAAVMSLIPAHVYETGLGLLDENSRDMIVSASNSVRATSGLDIRGATFVTALGN</sequence>
<evidence type="ECO:0000313" key="2">
    <source>
        <dbReference type="EMBL" id="MBE9636442.1"/>
    </source>
</evidence>
<protein>
    <submittedName>
        <fullName evidence="2">Uncharacterized protein</fullName>
    </submittedName>
</protein>
<accession>A0ABR9WYX3</accession>
<comment type="caution">
    <text evidence="2">The sequence shown here is derived from an EMBL/GenBank/DDBJ whole genome shotgun (WGS) entry which is preliminary data.</text>
</comment>
<feature type="transmembrane region" description="Helical" evidence="1">
    <location>
        <begin position="118"/>
        <end position="138"/>
    </location>
</feature>
<keyword evidence="1" id="KW-0812">Transmembrane</keyword>